<sequence>MDNVYVLGIPDLQRVLNQEDIAVWELFLLTAEKRYEKVRFQVSSDGGCYTFTNVEACNGILATVQLDFDENKIVFNQGGAGHKEFEDFLFDLLSQLFVRVEKDRIQFCATAKKAEVKRLGTRR</sequence>
<accession>A0A365L5S4</accession>
<dbReference type="AlphaFoldDB" id="A0A365L5S4"/>
<keyword evidence="2" id="KW-1185">Reference proteome</keyword>
<dbReference type="RefSeq" id="WP_112221194.1">
    <property type="nucleotide sequence ID" value="NZ_CP196859.1"/>
</dbReference>
<protein>
    <submittedName>
        <fullName evidence="1">Uncharacterized protein</fullName>
    </submittedName>
</protein>
<gene>
    <name evidence="1" type="ORF">DP120_00280</name>
</gene>
<name>A0A365L5S4_9BACL</name>
<evidence type="ECO:0000313" key="2">
    <source>
        <dbReference type="Proteomes" id="UP000251002"/>
    </source>
</evidence>
<organism evidence="1 2">
    <name type="scientific">Planococcus halotolerans</name>
    <dbReference type="NCBI Taxonomy" id="2233542"/>
    <lineage>
        <taxon>Bacteria</taxon>
        <taxon>Bacillati</taxon>
        <taxon>Bacillota</taxon>
        <taxon>Bacilli</taxon>
        <taxon>Bacillales</taxon>
        <taxon>Caryophanaceae</taxon>
        <taxon>Planococcus</taxon>
    </lineage>
</organism>
<reference evidence="1 2" key="1">
    <citation type="submission" date="2018-06" db="EMBL/GenBank/DDBJ databases">
        <title>The draft genome sequences of strains SCU63 and S1.</title>
        <authorList>
            <person name="Gan L."/>
        </authorList>
    </citation>
    <scope>NUCLEOTIDE SEQUENCE [LARGE SCALE GENOMIC DNA]</scope>
    <source>
        <strain evidence="1 2">SCU63</strain>
    </source>
</reference>
<evidence type="ECO:0000313" key="1">
    <source>
        <dbReference type="EMBL" id="RAZ80762.1"/>
    </source>
</evidence>
<proteinExistence type="predicted"/>
<dbReference type="Proteomes" id="UP000251002">
    <property type="component" value="Unassembled WGS sequence"/>
</dbReference>
<dbReference type="EMBL" id="QLZR01000001">
    <property type="protein sequence ID" value="RAZ80762.1"/>
    <property type="molecule type" value="Genomic_DNA"/>
</dbReference>
<comment type="caution">
    <text evidence="1">The sequence shown here is derived from an EMBL/GenBank/DDBJ whole genome shotgun (WGS) entry which is preliminary data.</text>
</comment>